<feature type="domain" description="Hydantoinase/oxoprolinase N-terminal" evidence="2">
    <location>
        <begin position="4"/>
        <end position="179"/>
    </location>
</feature>
<reference evidence="4" key="1">
    <citation type="journal article" date="2019" name="Int. J. Syst. Evol. Microbiol.">
        <title>The Global Catalogue of Microorganisms (GCM) 10K type strain sequencing project: providing services to taxonomists for standard genome sequencing and annotation.</title>
        <authorList>
            <consortium name="The Broad Institute Genomics Platform"/>
            <consortium name="The Broad Institute Genome Sequencing Center for Infectious Disease"/>
            <person name="Wu L."/>
            <person name="Ma J."/>
        </authorList>
    </citation>
    <scope>NUCLEOTIDE SEQUENCE [LARGE SCALE GENOMIC DNA]</scope>
    <source>
        <strain evidence="4">ZS-35-S2</strain>
    </source>
</reference>
<dbReference type="PANTHER" id="PTHR11365:SF23">
    <property type="entry name" value="HYPOTHETICAL 5-OXOPROLINASE (EUROFUNG)-RELATED"/>
    <property type="match status" value="1"/>
</dbReference>
<gene>
    <name evidence="3" type="ORF">ACFSKQ_11495</name>
</gene>
<evidence type="ECO:0000259" key="1">
    <source>
        <dbReference type="Pfam" id="PF01968"/>
    </source>
</evidence>
<dbReference type="RefSeq" id="WP_209739122.1">
    <property type="nucleotide sequence ID" value="NZ_CP072611.1"/>
</dbReference>
<evidence type="ECO:0000313" key="3">
    <source>
        <dbReference type="EMBL" id="MFD2238083.1"/>
    </source>
</evidence>
<comment type="caution">
    <text evidence="3">The sequence shown here is derived from an EMBL/GenBank/DDBJ whole genome shotgun (WGS) entry which is preliminary data.</text>
</comment>
<dbReference type="InterPro" id="IPR008040">
    <property type="entry name" value="Hydant_A_N"/>
</dbReference>
<evidence type="ECO:0000259" key="2">
    <source>
        <dbReference type="Pfam" id="PF05378"/>
    </source>
</evidence>
<dbReference type="EMBL" id="JBHUIJ010000013">
    <property type="protein sequence ID" value="MFD2238083.1"/>
    <property type="molecule type" value="Genomic_DNA"/>
</dbReference>
<name>A0ABW5CMU8_9HYPH</name>
<dbReference type="InterPro" id="IPR002821">
    <property type="entry name" value="Hydantoinase_A"/>
</dbReference>
<proteinExistence type="predicted"/>
<dbReference type="PANTHER" id="PTHR11365">
    <property type="entry name" value="5-OXOPROLINASE RELATED"/>
    <property type="match status" value="1"/>
</dbReference>
<organism evidence="3 4">
    <name type="scientific">Aureimonas populi</name>
    <dbReference type="NCBI Taxonomy" id="1701758"/>
    <lineage>
        <taxon>Bacteria</taxon>
        <taxon>Pseudomonadati</taxon>
        <taxon>Pseudomonadota</taxon>
        <taxon>Alphaproteobacteria</taxon>
        <taxon>Hyphomicrobiales</taxon>
        <taxon>Aurantimonadaceae</taxon>
        <taxon>Aureimonas</taxon>
    </lineage>
</organism>
<dbReference type="Pfam" id="PF01968">
    <property type="entry name" value="Hydantoinase_A"/>
    <property type="match status" value="1"/>
</dbReference>
<feature type="domain" description="Hydantoinase A/oxoprolinase" evidence="1">
    <location>
        <begin position="202"/>
        <end position="462"/>
    </location>
</feature>
<sequence length="614" mass="63536">MSVLAVDLGFEFVDLALEAGGRVSIVKHPVGDRAPADAALAAIARLSAELSFDIASLEAVRFGATSAINALIARQGARIALITTTGFADTLYLGRQNRRDLYDPVACPATPAFLVAPDDIHEVDGRLDAAGSQVRPLDETRLAIIAGTLAERPVDAVAVCLLHAHREPAHERAVREALASRFEGVPIILSHEIDPHPREFERTVSACLEAWLQPLQARILDRLSSGLAVLGFSGSLDLADSLGTLVPQRQARHRASDLVMSGPAAAVRHAASLLAAADIDAAITVDIGSTTTDISVLRGGSPAFVSSAEHAGVPMRRRMIDLGSLALGGRTRAAADGVGGVRLRPPPGGDGPTLHDCLAFLRRLPLPASDGTTQRLASLGTSLGEADAEAAALRVVEAGEQAAATAILRHAVGHNLDPARATLVAMGGLGGVLGAGVAARLGVTRILVPERASLAGALGLLAMSANPSARIRVDMEPAALGDEGLRRCLESLRAMLPGGGRAGHERLVAEMAATAALHPLEIAFREPPSGAQAVAAAFAEQYEQRYGIRPPAGGHVFALTLSRVTQAPVRTETVPEPPGPACGMRALPGGTLWIPAGWTLSSGPGCHLLERSAA</sequence>
<evidence type="ECO:0000313" key="4">
    <source>
        <dbReference type="Proteomes" id="UP001597371"/>
    </source>
</evidence>
<dbReference type="Pfam" id="PF05378">
    <property type="entry name" value="Hydant_A_N"/>
    <property type="match status" value="1"/>
</dbReference>
<dbReference type="Proteomes" id="UP001597371">
    <property type="component" value="Unassembled WGS sequence"/>
</dbReference>
<keyword evidence="4" id="KW-1185">Reference proteome</keyword>
<dbReference type="SUPFAM" id="SSF53067">
    <property type="entry name" value="Actin-like ATPase domain"/>
    <property type="match status" value="1"/>
</dbReference>
<dbReference type="InterPro" id="IPR043129">
    <property type="entry name" value="ATPase_NBD"/>
</dbReference>
<protein>
    <submittedName>
        <fullName evidence="3">Hydantoinase/oxoprolinase N-terminal domain-containing protein</fullName>
    </submittedName>
</protein>
<dbReference type="InterPro" id="IPR045079">
    <property type="entry name" value="Oxoprolinase-like"/>
</dbReference>
<accession>A0ABW5CMU8</accession>